<dbReference type="NCBIfam" id="TIGR01402">
    <property type="entry name" value="fliQ"/>
    <property type="match status" value="1"/>
</dbReference>
<keyword evidence="10" id="KW-0969">Cilium</keyword>
<dbReference type="GO" id="GO:0009425">
    <property type="term" value="C:bacterial-type flagellum basal body"/>
    <property type="evidence" value="ECO:0007669"/>
    <property type="project" value="UniProtKB-SubCell"/>
</dbReference>
<accession>A0A2Z6B1R9</accession>
<evidence type="ECO:0000256" key="8">
    <source>
        <dbReference type="ARBA" id="ARBA00023143"/>
    </source>
</evidence>
<keyword evidence="10" id="KW-0966">Cell projection</keyword>
<evidence type="ECO:0000256" key="5">
    <source>
        <dbReference type="ARBA" id="ARBA00022692"/>
    </source>
</evidence>
<proteinExistence type="inferred from homology"/>
<comment type="subcellular location">
    <subcellularLocation>
        <location evidence="1 9">Cell membrane</location>
        <topology evidence="1">Multi-pass membrane protein</topology>
    </subcellularLocation>
    <subcellularLocation>
        <location evidence="9">Bacterial flagellum basal body</location>
    </subcellularLocation>
</comment>
<keyword evidence="8 9" id="KW-0975">Bacterial flagellum</keyword>
<dbReference type="Proteomes" id="UP000269883">
    <property type="component" value="Chromosome"/>
</dbReference>
<keyword evidence="4 9" id="KW-1003">Cell membrane</keyword>
<comment type="similarity">
    <text evidence="2 9">Belongs to the FliQ/MopD/SpaQ family.</text>
</comment>
<keyword evidence="7 9" id="KW-0472">Membrane</keyword>
<keyword evidence="10" id="KW-0282">Flagellum</keyword>
<dbReference type="EMBL" id="AP017378">
    <property type="protein sequence ID" value="BBD09398.1"/>
    <property type="molecule type" value="Genomic_DNA"/>
</dbReference>
<evidence type="ECO:0000256" key="3">
    <source>
        <dbReference type="ARBA" id="ARBA00021718"/>
    </source>
</evidence>
<gene>
    <name evidence="9" type="primary">fliQ</name>
    <name evidence="10" type="ORF">DFE_2672</name>
</gene>
<reference evidence="10 11" key="1">
    <citation type="journal article" date="2018" name="Sci. Adv.">
        <title>Multi-heme cytochromes provide a pathway for survival in energy-limited environments.</title>
        <authorList>
            <person name="Deng X."/>
            <person name="Dohmae N."/>
            <person name="Nealson K.H."/>
            <person name="Hashimoto K."/>
            <person name="Okamoto A."/>
        </authorList>
    </citation>
    <scope>NUCLEOTIDE SEQUENCE [LARGE SCALE GENOMIC DNA]</scope>
    <source>
        <strain evidence="10 11">IS5</strain>
    </source>
</reference>
<evidence type="ECO:0000256" key="7">
    <source>
        <dbReference type="ARBA" id="ARBA00023136"/>
    </source>
</evidence>
<dbReference type="InterPro" id="IPR002191">
    <property type="entry name" value="Bac_export_3"/>
</dbReference>
<keyword evidence="6 9" id="KW-1133">Transmembrane helix</keyword>
<evidence type="ECO:0000256" key="1">
    <source>
        <dbReference type="ARBA" id="ARBA00004651"/>
    </source>
</evidence>
<evidence type="ECO:0000256" key="9">
    <source>
        <dbReference type="RuleBase" id="RU364090"/>
    </source>
</evidence>
<dbReference type="PIRSF" id="PIRSF004669">
    <property type="entry name" value="FliQ"/>
    <property type="match status" value="1"/>
</dbReference>
<organism evidence="10 11">
    <name type="scientific">Desulfovibrio ferrophilus</name>
    <dbReference type="NCBI Taxonomy" id="241368"/>
    <lineage>
        <taxon>Bacteria</taxon>
        <taxon>Pseudomonadati</taxon>
        <taxon>Thermodesulfobacteriota</taxon>
        <taxon>Desulfovibrionia</taxon>
        <taxon>Desulfovibrionales</taxon>
        <taxon>Desulfovibrionaceae</taxon>
        <taxon>Desulfovibrio</taxon>
    </lineage>
</organism>
<dbReference type="GO" id="GO:0009306">
    <property type="term" value="P:protein secretion"/>
    <property type="evidence" value="ECO:0007669"/>
    <property type="project" value="InterPro"/>
</dbReference>
<dbReference type="OrthoDB" id="9806440at2"/>
<feature type="transmembrane region" description="Helical" evidence="9">
    <location>
        <begin position="20"/>
        <end position="39"/>
    </location>
</feature>
<protein>
    <recommendedName>
        <fullName evidence="3 9">Flagellar biosynthetic protein FliQ</fullName>
    </recommendedName>
</protein>
<dbReference type="GO" id="GO:0044780">
    <property type="term" value="P:bacterial-type flagellum assembly"/>
    <property type="evidence" value="ECO:0007669"/>
    <property type="project" value="InterPro"/>
</dbReference>
<evidence type="ECO:0000313" key="11">
    <source>
        <dbReference type="Proteomes" id="UP000269883"/>
    </source>
</evidence>
<dbReference type="InterPro" id="IPR006305">
    <property type="entry name" value="FliQ"/>
</dbReference>
<dbReference type="PANTHER" id="PTHR34040:SF2">
    <property type="entry name" value="FLAGELLAR BIOSYNTHETIC PROTEIN FLIQ"/>
    <property type="match status" value="1"/>
</dbReference>
<dbReference type="GO" id="GO:0005886">
    <property type="term" value="C:plasma membrane"/>
    <property type="evidence" value="ECO:0007669"/>
    <property type="project" value="UniProtKB-SubCell"/>
</dbReference>
<sequence length="91" mass="10042">MTPEFVIGFAKQAIEMALMIALPMLGVGLTVGITISVLQAATQIQEMTLTFIPKIVAIFLALLVAFPWIMDKMVTYTRELFLNLPNYIHGG</sequence>
<dbReference type="Pfam" id="PF01313">
    <property type="entry name" value="Bac_export_3"/>
    <property type="match status" value="1"/>
</dbReference>
<dbReference type="PANTHER" id="PTHR34040">
    <property type="entry name" value="FLAGELLAR BIOSYNTHETIC PROTEIN FLIQ"/>
    <property type="match status" value="1"/>
</dbReference>
<name>A0A2Z6B1R9_9BACT</name>
<dbReference type="RefSeq" id="WP_126380321.1">
    <property type="nucleotide sequence ID" value="NZ_AP017378.1"/>
</dbReference>
<evidence type="ECO:0000256" key="2">
    <source>
        <dbReference type="ARBA" id="ARBA00006156"/>
    </source>
</evidence>
<keyword evidence="5 9" id="KW-0812">Transmembrane</keyword>
<keyword evidence="11" id="KW-1185">Reference proteome</keyword>
<evidence type="ECO:0000256" key="4">
    <source>
        <dbReference type="ARBA" id="ARBA00022475"/>
    </source>
</evidence>
<evidence type="ECO:0000313" key="10">
    <source>
        <dbReference type="EMBL" id="BBD09398.1"/>
    </source>
</evidence>
<dbReference type="PRINTS" id="PR00952">
    <property type="entry name" value="TYPE3IMQPROT"/>
</dbReference>
<feature type="transmembrane region" description="Helical" evidence="9">
    <location>
        <begin position="51"/>
        <end position="70"/>
    </location>
</feature>
<evidence type="ECO:0000256" key="6">
    <source>
        <dbReference type="ARBA" id="ARBA00022989"/>
    </source>
</evidence>
<comment type="function">
    <text evidence="9">Role in flagellar biosynthesis.</text>
</comment>
<dbReference type="KEGG" id="dfl:DFE_2672"/>
<dbReference type="AlphaFoldDB" id="A0A2Z6B1R9"/>